<feature type="compositionally biased region" description="Low complexity" evidence="1">
    <location>
        <begin position="261"/>
        <end position="277"/>
    </location>
</feature>
<accession>A0A9W9ZAX8</accession>
<sequence length="416" mass="46038">MLKYCDQAPMSDKMKVSPEESPDDDDSQATDSVIGDPDITDCINTEKEEKVSFSTFNPFEVNKYDDSDNEGFVTVQNTRRPFPTKAIPSKITPAVQKQFGERVSCLDGIGASCGKLQLSDQAVNTKPNSETSVEELLQPCARKSPFCSTATIVGKPASHGQLKSETNTAPQLKEIAPPTDATGMRSNTTQSKVPSSLSFDEFPSLEGKTVKRPTHNSMNPSSTTWSNFKAPEVSVPNANGYQSEVLTREPRPQHLLNMSSQRISGQTSSSTGFTSSTRPAQPEMSPTPVALSQSFQTNVTGPSGARKIPEGVFVVCDHFLQDNRGGPAENKTCKLCENRGMLKYAAWNNNRYYWQVMRPYPVYGVPPKVVLDVCRHFSWDRPCPKEPCTFPHGEQETNMWTLERKGRKYINSTRVT</sequence>
<feature type="region of interest" description="Disordered" evidence="1">
    <location>
        <begin position="261"/>
        <end position="289"/>
    </location>
</feature>
<proteinExistence type="predicted"/>
<comment type="caution">
    <text evidence="2">The sequence shown here is derived from an EMBL/GenBank/DDBJ whole genome shotgun (WGS) entry which is preliminary data.</text>
</comment>
<feature type="compositionally biased region" description="Polar residues" evidence="1">
    <location>
        <begin position="161"/>
        <end position="170"/>
    </location>
</feature>
<evidence type="ECO:0000313" key="3">
    <source>
        <dbReference type="Proteomes" id="UP001163046"/>
    </source>
</evidence>
<name>A0A9W9ZAX8_9CNID</name>
<dbReference type="Proteomes" id="UP001163046">
    <property type="component" value="Unassembled WGS sequence"/>
</dbReference>
<feature type="compositionally biased region" description="Polar residues" evidence="1">
    <location>
        <begin position="184"/>
        <end position="198"/>
    </location>
</feature>
<gene>
    <name evidence="2" type="ORF">OS493_023649</name>
</gene>
<dbReference type="AlphaFoldDB" id="A0A9W9ZAX8"/>
<keyword evidence="3" id="KW-1185">Reference proteome</keyword>
<protein>
    <submittedName>
        <fullName evidence="2">Uncharacterized protein</fullName>
    </submittedName>
</protein>
<feature type="region of interest" description="Disordered" evidence="1">
    <location>
        <begin position="156"/>
        <end position="230"/>
    </location>
</feature>
<evidence type="ECO:0000256" key="1">
    <source>
        <dbReference type="SAM" id="MobiDB-lite"/>
    </source>
</evidence>
<feature type="compositionally biased region" description="Polar residues" evidence="1">
    <location>
        <begin position="215"/>
        <end position="227"/>
    </location>
</feature>
<dbReference type="OrthoDB" id="10616971at2759"/>
<organism evidence="2 3">
    <name type="scientific">Desmophyllum pertusum</name>
    <dbReference type="NCBI Taxonomy" id="174260"/>
    <lineage>
        <taxon>Eukaryota</taxon>
        <taxon>Metazoa</taxon>
        <taxon>Cnidaria</taxon>
        <taxon>Anthozoa</taxon>
        <taxon>Hexacorallia</taxon>
        <taxon>Scleractinia</taxon>
        <taxon>Caryophylliina</taxon>
        <taxon>Caryophylliidae</taxon>
        <taxon>Desmophyllum</taxon>
    </lineage>
</organism>
<reference evidence="2" key="1">
    <citation type="submission" date="2023-01" db="EMBL/GenBank/DDBJ databases">
        <title>Genome assembly of the deep-sea coral Lophelia pertusa.</title>
        <authorList>
            <person name="Herrera S."/>
            <person name="Cordes E."/>
        </authorList>
    </citation>
    <scope>NUCLEOTIDE SEQUENCE</scope>
    <source>
        <strain evidence="2">USNM1676648</strain>
        <tissue evidence="2">Polyp</tissue>
    </source>
</reference>
<dbReference type="EMBL" id="MU826367">
    <property type="protein sequence ID" value="KAJ7378393.1"/>
    <property type="molecule type" value="Genomic_DNA"/>
</dbReference>
<feature type="region of interest" description="Disordered" evidence="1">
    <location>
        <begin position="1"/>
        <end position="37"/>
    </location>
</feature>
<evidence type="ECO:0000313" key="2">
    <source>
        <dbReference type="EMBL" id="KAJ7378393.1"/>
    </source>
</evidence>